<name>A0A512BUK0_9HYPH</name>
<dbReference type="RefSeq" id="WP_114187810.1">
    <property type="nucleotide sequence ID" value="NZ_BJYU01000046.1"/>
</dbReference>
<dbReference type="AlphaFoldDB" id="A0A512BUK0"/>
<protein>
    <submittedName>
        <fullName evidence="1">Uncharacterized protein</fullName>
    </submittedName>
</protein>
<evidence type="ECO:0000313" key="1">
    <source>
        <dbReference type="EMBL" id="GEO15666.1"/>
    </source>
</evidence>
<organism evidence="1 2">
    <name type="scientific">Microvirga aerophila</name>
    <dbReference type="NCBI Taxonomy" id="670291"/>
    <lineage>
        <taxon>Bacteria</taxon>
        <taxon>Pseudomonadati</taxon>
        <taxon>Pseudomonadota</taxon>
        <taxon>Alphaproteobacteria</taxon>
        <taxon>Hyphomicrobiales</taxon>
        <taxon>Methylobacteriaceae</taxon>
        <taxon>Microvirga</taxon>
    </lineage>
</organism>
<reference evidence="1 2" key="1">
    <citation type="submission" date="2019-07" db="EMBL/GenBank/DDBJ databases">
        <title>Whole genome shotgun sequence of Microvirga aerophila NBRC 106136.</title>
        <authorList>
            <person name="Hosoyama A."/>
            <person name="Uohara A."/>
            <person name="Ohji S."/>
            <person name="Ichikawa N."/>
        </authorList>
    </citation>
    <scope>NUCLEOTIDE SEQUENCE [LARGE SCALE GENOMIC DNA]</scope>
    <source>
        <strain evidence="1 2">NBRC 106136</strain>
    </source>
</reference>
<sequence length="96" mass="10482">MAVFRRELAFAPRGSGVNTGDWWHLILDPDAPGLYVEHTWKHMSSVVDEQTASGSERYGINDFLTLASNQPARSALLVALNDMFSDAGSTGQEADL</sequence>
<comment type="caution">
    <text evidence="1">The sequence shown here is derived from an EMBL/GenBank/DDBJ whole genome shotgun (WGS) entry which is preliminary data.</text>
</comment>
<gene>
    <name evidence="1" type="ORF">MAE02_33620</name>
</gene>
<accession>A0A512BUK0</accession>
<proteinExistence type="predicted"/>
<evidence type="ECO:0000313" key="2">
    <source>
        <dbReference type="Proteomes" id="UP000321085"/>
    </source>
</evidence>
<keyword evidence="2" id="KW-1185">Reference proteome</keyword>
<dbReference type="EMBL" id="BJYU01000046">
    <property type="protein sequence ID" value="GEO15666.1"/>
    <property type="molecule type" value="Genomic_DNA"/>
</dbReference>
<dbReference type="OrthoDB" id="8242932at2"/>
<dbReference type="Proteomes" id="UP000321085">
    <property type="component" value="Unassembled WGS sequence"/>
</dbReference>